<dbReference type="Proteomes" id="UP000437748">
    <property type="component" value="Unassembled WGS sequence"/>
</dbReference>
<sequence length="77" mass="8900">MEMNKIDKLKNVIENHEQIANEESDDASKLWKQYQNQKNKKNLSKIFLFSFVILIIVILAIVGLYIVLSTTDPLHGI</sequence>
<reference evidence="2 3" key="1">
    <citation type="submission" date="2019-10" db="EMBL/GenBank/DDBJ databases">
        <title>New species of Slilvanegrellaceae.</title>
        <authorList>
            <person name="Pitt A."/>
            <person name="Hahn M.W."/>
        </authorList>
    </citation>
    <scope>NUCLEOTIDE SEQUENCE [LARGE SCALE GENOMIC DNA]</scope>
    <source>
        <strain evidence="2 3">SP-Ram-0.45-NSY-1</strain>
    </source>
</reference>
<evidence type="ECO:0000313" key="3">
    <source>
        <dbReference type="Proteomes" id="UP000437748"/>
    </source>
</evidence>
<gene>
    <name evidence="2" type="ORF">GCL60_12760</name>
</gene>
<feature type="transmembrane region" description="Helical" evidence="1">
    <location>
        <begin position="46"/>
        <end position="68"/>
    </location>
</feature>
<keyword evidence="1" id="KW-0472">Membrane</keyword>
<protein>
    <submittedName>
        <fullName evidence="2">Uncharacterized protein</fullName>
    </submittedName>
</protein>
<organism evidence="2 3">
    <name type="scientific">Silvanigrella paludirubra</name>
    <dbReference type="NCBI Taxonomy" id="2499159"/>
    <lineage>
        <taxon>Bacteria</taxon>
        <taxon>Pseudomonadati</taxon>
        <taxon>Bdellovibrionota</taxon>
        <taxon>Oligoflexia</taxon>
        <taxon>Silvanigrellales</taxon>
        <taxon>Silvanigrellaceae</taxon>
        <taxon>Silvanigrella</taxon>
    </lineage>
</organism>
<comment type="caution">
    <text evidence="2">The sequence shown here is derived from an EMBL/GenBank/DDBJ whole genome shotgun (WGS) entry which is preliminary data.</text>
</comment>
<dbReference type="AlphaFoldDB" id="A0A6N6VX54"/>
<evidence type="ECO:0000256" key="1">
    <source>
        <dbReference type="SAM" id="Phobius"/>
    </source>
</evidence>
<accession>A0A6N6VX54</accession>
<keyword evidence="3" id="KW-1185">Reference proteome</keyword>
<dbReference type="RefSeq" id="WP_153421115.1">
    <property type="nucleotide sequence ID" value="NZ_WFLM01000004.1"/>
</dbReference>
<keyword evidence="1" id="KW-0812">Transmembrane</keyword>
<proteinExistence type="predicted"/>
<name>A0A6N6VX54_9BACT</name>
<dbReference type="EMBL" id="WFLM01000004">
    <property type="protein sequence ID" value="KAB8038037.1"/>
    <property type="molecule type" value="Genomic_DNA"/>
</dbReference>
<keyword evidence="1" id="KW-1133">Transmembrane helix</keyword>
<evidence type="ECO:0000313" key="2">
    <source>
        <dbReference type="EMBL" id="KAB8038037.1"/>
    </source>
</evidence>